<sequence>MQTDTEHAPSRGAAVRHVLCLVLVSRLWIFAGVLLAVTFGTAYDVSGALGPPRAATMPAATWTATWAEAMHRWDTVYFAGIATRGYRYEQELAFFPGWPVAMRALASAAAAASPLRHVPVLVAGLVLSSAVSAAAAVSLYLLTRDVFHDHARALAAAVLWLFGPSMVVVAGAYTEAAFAACAFLGAYALLHGRRWTATALLAAASALRSNGLLHLPVVVGAHLLTDPRALAQPLGAWPSWRSWRPAPRRILAAAVGAAAVGLPVALHQLPAWWAFCYPSPTRPWCAATPPSVYAFVQSHYWGNGFLRYWTPNNVPNFLLALPHVALTAASVGSAASAAWTAGPGRRAAWRSTTLAELLLTLPWWILVGMLVTAMHVQVILRVVTGSPAFYWTAAGFYVQARRVLAASSAAVASSAPSPSAASRRGSMATTLAAAILPSYVLYGSVGIVLFSLFYPPA</sequence>
<dbReference type="InterPro" id="IPR007315">
    <property type="entry name" value="PIG-V/Gpi18"/>
</dbReference>
<dbReference type="GO" id="GO:0000009">
    <property type="term" value="F:alpha-1,6-mannosyltransferase activity"/>
    <property type="evidence" value="ECO:0007669"/>
    <property type="project" value="InterPro"/>
</dbReference>
<dbReference type="UniPathway" id="UPA00196"/>
<evidence type="ECO:0000256" key="1">
    <source>
        <dbReference type="ARBA" id="ARBA00004477"/>
    </source>
</evidence>
<feature type="transmembrane region" description="Helical" evidence="12">
    <location>
        <begin position="317"/>
        <end position="341"/>
    </location>
</feature>
<dbReference type="Proteomes" id="UP000274922">
    <property type="component" value="Unassembled WGS sequence"/>
</dbReference>
<keyword evidence="9 12" id="KW-0256">Endoplasmic reticulum</keyword>
<dbReference type="OrthoDB" id="10252502at2759"/>
<accession>A0A4P9X347</accession>
<keyword evidence="10 12" id="KW-1133">Transmembrane helix</keyword>
<name>A0A4P9X347_9FUNG</name>
<keyword evidence="14" id="KW-1185">Reference proteome</keyword>
<protein>
    <recommendedName>
        <fullName evidence="4 12">GPI mannosyltransferase 2</fullName>
        <ecNumber evidence="12">2.4.1.-</ecNumber>
    </recommendedName>
</protein>
<dbReference type="GO" id="GO:0006506">
    <property type="term" value="P:GPI anchor biosynthetic process"/>
    <property type="evidence" value="ECO:0007669"/>
    <property type="project" value="UniProtKB-UniPathway"/>
</dbReference>
<comment type="function">
    <text evidence="12">Mannosyltransferase involved in glycosylphosphatidylinositol-anchor biosynthesis.</text>
</comment>
<keyword evidence="11 12" id="KW-0472">Membrane</keyword>
<evidence type="ECO:0000256" key="12">
    <source>
        <dbReference type="RuleBase" id="RU363112"/>
    </source>
</evidence>
<keyword evidence="8 12" id="KW-0812">Transmembrane</keyword>
<keyword evidence="7 12" id="KW-0808">Transferase</keyword>
<evidence type="ECO:0000313" key="13">
    <source>
        <dbReference type="EMBL" id="RKO99435.1"/>
    </source>
</evidence>
<feature type="transmembrane region" description="Helical" evidence="12">
    <location>
        <begin position="250"/>
        <end position="273"/>
    </location>
</feature>
<dbReference type="EC" id="2.4.1.-" evidence="12"/>
<evidence type="ECO:0000313" key="14">
    <source>
        <dbReference type="Proteomes" id="UP000274922"/>
    </source>
</evidence>
<dbReference type="PANTHER" id="PTHR12468">
    <property type="entry name" value="GPI MANNOSYLTRANSFERASE 2"/>
    <property type="match status" value="1"/>
</dbReference>
<feature type="transmembrane region" description="Helical" evidence="12">
    <location>
        <begin position="353"/>
        <end position="372"/>
    </location>
</feature>
<feature type="transmembrane region" description="Helical" evidence="12">
    <location>
        <begin position="176"/>
        <end position="192"/>
    </location>
</feature>
<evidence type="ECO:0000256" key="2">
    <source>
        <dbReference type="ARBA" id="ARBA00004687"/>
    </source>
</evidence>
<keyword evidence="6 12" id="KW-0328">Glycosyltransferase</keyword>
<dbReference type="PANTHER" id="PTHR12468:SF2">
    <property type="entry name" value="GPI MANNOSYLTRANSFERASE 2"/>
    <property type="match status" value="1"/>
</dbReference>
<evidence type="ECO:0000256" key="10">
    <source>
        <dbReference type="ARBA" id="ARBA00022989"/>
    </source>
</evidence>
<keyword evidence="5 12" id="KW-0337">GPI-anchor biosynthesis</keyword>
<evidence type="ECO:0000256" key="8">
    <source>
        <dbReference type="ARBA" id="ARBA00022692"/>
    </source>
</evidence>
<evidence type="ECO:0000256" key="7">
    <source>
        <dbReference type="ARBA" id="ARBA00022679"/>
    </source>
</evidence>
<reference evidence="14" key="1">
    <citation type="journal article" date="2018" name="Nat. Microbiol.">
        <title>Leveraging single-cell genomics to expand the fungal tree of life.</title>
        <authorList>
            <person name="Ahrendt S.R."/>
            <person name="Quandt C.A."/>
            <person name="Ciobanu D."/>
            <person name="Clum A."/>
            <person name="Salamov A."/>
            <person name="Andreopoulos B."/>
            <person name="Cheng J.F."/>
            <person name="Woyke T."/>
            <person name="Pelin A."/>
            <person name="Henrissat B."/>
            <person name="Reynolds N.K."/>
            <person name="Benny G.L."/>
            <person name="Smith M.E."/>
            <person name="James T.Y."/>
            <person name="Grigoriev I.V."/>
        </authorList>
    </citation>
    <scope>NUCLEOTIDE SEQUENCE [LARGE SCALE GENOMIC DNA]</scope>
    <source>
        <strain evidence="14">ATCC 52028</strain>
    </source>
</reference>
<evidence type="ECO:0000256" key="4">
    <source>
        <dbReference type="ARBA" id="ARBA00013795"/>
    </source>
</evidence>
<dbReference type="GO" id="GO:0005789">
    <property type="term" value="C:endoplasmic reticulum membrane"/>
    <property type="evidence" value="ECO:0007669"/>
    <property type="project" value="UniProtKB-SubCell"/>
</dbReference>
<feature type="transmembrane region" description="Helical" evidence="12">
    <location>
        <begin position="378"/>
        <end position="398"/>
    </location>
</feature>
<feature type="transmembrane region" description="Helical" evidence="12">
    <location>
        <begin position="153"/>
        <end position="170"/>
    </location>
</feature>
<dbReference type="AlphaFoldDB" id="A0A4P9X347"/>
<dbReference type="STRING" id="1555241.A0A4P9X347"/>
<comment type="subcellular location">
    <subcellularLocation>
        <location evidence="1 12">Endoplasmic reticulum membrane</location>
        <topology evidence="1 12">Multi-pass membrane protein</topology>
    </subcellularLocation>
</comment>
<dbReference type="GO" id="GO:0004376">
    <property type="term" value="F:GPI mannosyltransferase activity"/>
    <property type="evidence" value="ECO:0007669"/>
    <property type="project" value="InterPro"/>
</dbReference>
<evidence type="ECO:0000256" key="5">
    <source>
        <dbReference type="ARBA" id="ARBA00022502"/>
    </source>
</evidence>
<gene>
    <name evidence="13" type="ORF">CXG81DRAFT_27806</name>
</gene>
<evidence type="ECO:0000256" key="11">
    <source>
        <dbReference type="ARBA" id="ARBA00023136"/>
    </source>
</evidence>
<evidence type="ECO:0000256" key="6">
    <source>
        <dbReference type="ARBA" id="ARBA00022676"/>
    </source>
</evidence>
<comment type="pathway">
    <text evidence="2 12">Glycolipid biosynthesis; glycosylphosphatidylinositol-anchor biosynthesis.</text>
</comment>
<feature type="transmembrane region" description="Helical" evidence="12">
    <location>
        <begin position="120"/>
        <end position="141"/>
    </location>
</feature>
<feature type="transmembrane region" description="Helical" evidence="12">
    <location>
        <begin position="18"/>
        <end position="43"/>
    </location>
</feature>
<dbReference type="GO" id="GO:0031501">
    <property type="term" value="C:mannosyltransferase complex"/>
    <property type="evidence" value="ECO:0007669"/>
    <property type="project" value="TreeGrafter"/>
</dbReference>
<feature type="transmembrane region" description="Helical" evidence="12">
    <location>
        <begin position="431"/>
        <end position="454"/>
    </location>
</feature>
<dbReference type="EMBL" id="ML014285">
    <property type="protein sequence ID" value="RKO99435.1"/>
    <property type="molecule type" value="Genomic_DNA"/>
</dbReference>
<organism evidence="13 14">
    <name type="scientific">Caulochytrium protostelioides</name>
    <dbReference type="NCBI Taxonomy" id="1555241"/>
    <lineage>
        <taxon>Eukaryota</taxon>
        <taxon>Fungi</taxon>
        <taxon>Fungi incertae sedis</taxon>
        <taxon>Chytridiomycota</taxon>
        <taxon>Chytridiomycota incertae sedis</taxon>
        <taxon>Chytridiomycetes</taxon>
        <taxon>Caulochytriales</taxon>
        <taxon>Caulochytriaceae</taxon>
        <taxon>Caulochytrium</taxon>
    </lineage>
</organism>
<evidence type="ECO:0000256" key="9">
    <source>
        <dbReference type="ARBA" id="ARBA00022824"/>
    </source>
</evidence>
<dbReference type="Pfam" id="PF04188">
    <property type="entry name" value="Mannosyl_trans2"/>
    <property type="match status" value="1"/>
</dbReference>
<evidence type="ECO:0000256" key="3">
    <source>
        <dbReference type="ARBA" id="ARBA00008698"/>
    </source>
</evidence>
<proteinExistence type="inferred from homology"/>
<comment type="similarity">
    <text evidence="3 12">Belongs to the PIGV family.</text>
</comment>